<organism evidence="8 9">
    <name type="scientific">Actinospica acidithermotolerans</name>
    <dbReference type="NCBI Taxonomy" id="2828514"/>
    <lineage>
        <taxon>Bacteria</taxon>
        <taxon>Bacillati</taxon>
        <taxon>Actinomycetota</taxon>
        <taxon>Actinomycetes</taxon>
        <taxon>Catenulisporales</taxon>
        <taxon>Actinospicaceae</taxon>
        <taxon>Actinospica</taxon>
    </lineage>
</organism>
<feature type="domain" description="HYDIN/VesB/CFA65-like Ig-like" evidence="7">
    <location>
        <begin position="637"/>
        <end position="719"/>
    </location>
</feature>
<dbReference type="InterPro" id="IPR011047">
    <property type="entry name" value="Quinoprotein_ADH-like_sf"/>
</dbReference>
<dbReference type="InterPro" id="IPR052614">
    <property type="entry name" value="CFAP65"/>
</dbReference>
<dbReference type="SUPFAM" id="SSF89372">
    <property type="entry name" value="Fucose-specific lectin"/>
    <property type="match status" value="1"/>
</dbReference>
<evidence type="ECO:0000256" key="6">
    <source>
        <dbReference type="SAM" id="SignalP"/>
    </source>
</evidence>
<evidence type="ECO:0000256" key="2">
    <source>
        <dbReference type="ARBA" id="ARBA00004496"/>
    </source>
</evidence>
<dbReference type="RefSeq" id="WP_212517265.1">
    <property type="nucleotide sequence ID" value="NZ_JAGSOH010000013.1"/>
</dbReference>
<dbReference type="InterPro" id="IPR013783">
    <property type="entry name" value="Ig-like_fold"/>
</dbReference>
<proteinExistence type="predicted"/>
<dbReference type="InterPro" id="IPR015943">
    <property type="entry name" value="WD40/YVTN_repeat-like_dom_sf"/>
</dbReference>
<gene>
    <name evidence="8" type="ORF">KDK95_07350</name>
</gene>
<dbReference type="EMBL" id="JAGSOH010000013">
    <property type="protein sequence ID" value="MBR7826113.1"/>
    <property type="molecule type" value="Genomic_DNA"/>
</dbReference>
<dbReference type="Gene3D" id="2.60.40.10">
    <property type="entry name" value="Immunoglobulins"/>
    <property type="match status" value="3"/>
</dbReference>
<reference evidence="8" key="1">
    <citation type="submission" date="2021-04" db="EMBL/GenBank/DDBJ databases">
        <title>Genome based classification of Actinospica acidithermotolerans sp. nov., an actinobacterium isolated from an Indonesian hot spring.</title>
        <authorList>
            <person name="Kusuma A.B."/>
            <person name="Putra K.E."/>
            <person name="Nafisah S."/>
            <person name="Loh J."/>
            <person name="Nouioui I."/>
            <person name="Goodfellow M."/>
        </authorList>
    </citation>
    <scope>NUCLEOTIDE SEQUENCE</scope>
    <source>
        <strain evidence="8">MGRD01-02</strain>
    </source>
</reference>
<feature type="chain" id="PRO_5038049614" evidence="6">
    <location>
        <begin position="37"/>
        <end position="1132"/>
    </location>
</feature>
<keyword evidence="9" id="KW-1185">Reference proteome</keyword>
<dbReference type="Proteomes" id="UP000676325">
    <property type="component" value="Unassembled WGS sequence"/>
</dbReference>
<dbReference type="AlphaFoldDB" id="A0A941E8Z2"/>
<dbReference type="PANTHER" id="PTHR46127:SF1">
    <property type="entry name" value="CILIA- AND FLAGELLA-ASSOCIATED PROTEIN 65"/>
    <property type="match status" value="1"/>
</dbReference>
<keyword evidence="4" id="KW-0969">Cilium</keyword>
<feature type="signal peptide" evidence="6">
    <location>
        <begin position="1"/>
        <end position="36"/>
    </location>
</feature>
<dbReference type="Pfam" id="PF22544">
    <property type="entry name" value="HYDIN_VesB_CFA65-like_Ig"/>
    <property type="match status" value="2"/>
</dbReference>
<dbReference type="Gene3D" id="2.130.10.10">
    <property type="entry name" value="YVTN repeat-like/Quinoprotein amine dehydrogenase"/>
    <property type="match status" value="1"/>
</dbReference>
<dbReference type="GO" id="GO:0005737">
    <property type="term" value="C:cytoplasm"/>
    <property type="evidence" value="ECO:0007669"/>
    <property type="project" value="UniProtKB-SubCell"/>
</dbReference>
<dbReference type="InterPro" id="IPR053879">
    <property type="entry name" value="HYDIN_VesB_CFA65-like_Ig"/>
</dbReference>
<evidence type="ECO:0000256" key="3">
    <source>
        <dbReference type="ARBA" id="ARBA00022490"/>
    </source>
</evidence>
<evidence type="ECO:0000256" key="4">
    <source>
        <dbReference type="ARBA" id="ARBA00023069"/>
    </source>
</evidence>
<comment type="caution">
    <text evidence="8">The sequence shown here is derived from an EMBL/GenBank/DDBJ whole genome shotgun (WGS) entry which is preliminary data.</text>
</comment>
<keyword evidence="3" id="KW-0963">Cytoplasm</keyword>
<sequence length="1132" mass="114346">MRSALPRTGSTRIRVLILSLLVGMTAATLSVASAHADVVTVSNDNQRTGWDQNEASLTSGSVTGSDFGELFSTAVVGQVYAQPLVVGTTVIVGTEENHVYGINSETGAIEWQDYLGPSWPASTIGCGDLVPDIGITSTPVYDASTGYVYLTAKVNDGANATVPHYYLYAMSATTGAIRTGWPVSIAGSPSNDTAVSFNPERELQRPGILFQNGSVYMAFGGHCDYGPYRGYVVGVNASTKSLHMWTDEAGSNASGAGIWQSGGGIVTDGSSGMYIATGNGVTPPVGVGTSPPKDLSESVVHLNVASDGTISASDFFSPANASTLDANDQDVSSGGPAALPDAEFGTSTYPHLMVQIGKDGRLWLLNRASLGGRAQGSGGTDAVVGQTQLSGVWGHPAVWGGDGGYVYVSESNSHLVALAYGLTGSGVPSFRVAGTSQQTFPFSSGSPVVTSNGTTSGSALVWVIQSSGSTGTNGQLMVYNAVPSSGVMTLLRSWPLGTVTKFSVPATNNGRVYVGTRDGHLLGFGAPTTATLQGASTGFGNVAVGSTGTTTATLTATRDVTITGVSANAPFSAGTTTPSLPTSLTAGQTLTVPVTFSPTTWGADTSELTVTTDVGNFEFGLNGTGTQAGLGATPTSLAWGTRAVGSSETLTVGVTNTGTSTETFSSVTGPNAPFTASGLPAVGSTLAPGATTTISATYAPTAVAASDSSSIVLTSDQGSLTIPLTGSAIAADPQVTISPTSLSFGNVVAGKTATQTFTVSNTGNVNLTVTKAAPPTAPFAATNPIPEGQQLAPGETYTVTMTFTPTAAQSYSGAYEVSTDTGQGAMYVNVTGTGVPASGQLFSALRSSTGTWSAWTQGPANSSGIAQTAVTAMPDGDSQAVAVTTSGTVEHTVYSSSAGTWQNWGVPKNNTTAVSASIAGMPDGSSQLIEVTKTGTLEHDVRYANGTWQASSWGVPAGSTGIAEASITAMPNGSSQLVAVTTSGVLEHNIRNANGSWQGWRALTQTGVKVTYASIAGMPDGSSQIVEVTSTGVLKHDIRLANGSWQSSGWGVPAGSTGIAEATITAMPNGSSQIIAVTTSGVLKHDIRNANGSWQAGNWDAPTQTTLATKFTSPTIAGLTSGVAQILEVSAG</sequence>
<dbReference type="PANTHER" id="PTHR46127">
    <property type="entry name" value="CILIA- AND FLAGELLA-ASSOCIATED PROTEIN 65"/>
    <property type="match status" value="1"/>
</dbReference>
<dbReference type="SUPFAM" id="SSF50998">
    <property type="entry name" value="Quinoprotein alcohol dehydrogenase-like"/>
    <property type="match status" value="1"/>
</dbReference>
<evidence type="ECO:0000256" key="1">
    <source>
        <dbReference type="ARBA" id="ARBA00004138"/>
    </source>
</evidence>
<dbReference type="NCBIfam" id="NF012200">
    <property type="entry name" value="choice_anch_D"/>
    <property type="match status" value="3"/>
</dbReference>
<evidence type="ECO:0000313" key="9">
    <source>
        <dbReference type="Proteomes" id="UP000676325"/>
    </source>
</evidence>
<keyword evidence="6" id="KW-0732">Signal</keyword>
<feature type="domain" description="HYDIN/VesB/CFA65-like Ig-like" evidence="7">
    <location>
        <begin position="733"/>
        <end position="828"/>
    </location>
</feature>
<name>A0A941E8Z2_9ACTN</name>
<accession>A0A941E8Z2</accession>
<evidence type="ECO:0000313" key="8">
    <source>
        <dbReference type="EMBL" id="MBR7826113.1"/>
    </source>
</evidence>
<evidence type="ECO:0000259" key="7">
    <source>
        <dbReference type="Pfam" id="PF22544"/>
    </source>
</evidence>
<evidence type="ECO:0000256" key="5">
    <source>
        <dbReference type="ARBA" id="ARBA00023273"/>
    </source>
</evidence>
<comment type="subcellular location">
    <subcellularLocation>
        <location evidence="1">Cell projection</location>
        <location evidence="1">Cilium</location>
    </subcellularLocation>
    <subcellularLocation>
        <location evidence="2">Cytoplasm</location>
    </subcellularLocation>
</comment>
<dbReference type="GO" id="GO:0005975">
    <property type="term" value="P:carbohydrate metabolic process"/>
    <property type="evidence" value="ECO:0007669"/>
    <property type="project" value="UniProtKB-ARBA"/>
</dbReference>
<keyword evidence="5" id="KW-0966">Cell projection</keyword>
<dbReference type="InterPro" id="IPR018391">
    <property type="entry name" value="PQQ_b-propeller_rpt"/>
</dbReference>
<protein>
    <submittedName>
        <fullName evidence="8">Choice-of-anchor D domain-containing protein</fullName>
    </submittedName>
</protein>
<dbReference type="SMART" id="SM00564">
    <property type="entry name" value="PQQ"/>
    <property type="match status" value="2"/>
</dbReference>